<dbReference type="HAMAP" id="MF_00344">
    <property type="entry name" value="GMP_synthase"/>
    <property type="match status" value="1"/>
</dbReference>
<dbReference type="Proteomes" id="UP000176923">
    <property type="component" value="Unassembled WGS sequence"/>
</dbReference>
<evidence type="ECO:0000259" key="11">
    <source>
        <dbReference type="PROSITE" id="PS51553"/>
    </source>
</evidence>
<dbReference type="NCBIfam" id="TIGR00884">
    <property type="entry name" value="guaA_Cterm"/>
    <property type="match status" value="1"/>
</dbReference>
<dbReference type="InterPro" id="IPR025777">
    <property type="entry name" value="GMPS_ATP_PPase_dom"/>
</dbReference>
<dbReference type="FunFam" id="3.40.50.880:FF:000001">
    <property type="entry name" value="GMP synthase [glutamine-hydrolyzing]"/>
    <property type="match status" value="1"/>
</dbReference>
<dbReference type="SUPFAM" id="SSF54810">
    <property type="entry name" value="GMP synthetase C-terminal dimerisation domain"/>
    <property type="match status" value="1"/>
</dbReference>
<dbReference type="NCBIfam" id="TIGR00888">
    <property type="entry name" value="guaA_Nterm"/>
    <property type="match status" value="1"/>
</dbReference>
<dbReference type="NCBIfam" id="NF000848">
    <property type="entry name" value="PRK00074.1"/>
    <property type="match status" value="1"/>
</dbReference>
<comment type="caution">
    <text evidence="12">The sequence shown here is derived from an EMBL/GenBank/DDBJ whole genome shotgun (WGS) entry which is preliminary data.</text>
</comment>
<dbReference type="Pfam" id="PF00117">
    <property type="entry name" value="GATase"/>
    <property type="match status" value="1"/>
</dbReference>
<feature type="binding site" evidence="10">
    <location>
        <begin position="232"/>
        <end position="238"/>
    </location>
    <ligand>
        <name>ATP</name>
        <dbReference type="ChEBI" id="CHEBI:30616"/>
    </ligand>
</feature>
<dbReference type="UniPathway" id="UPA00189">
    <property type="reaction ID" value="UER00296"/>
</dbReference>
<keyword evidence="6 9" id="KW-0658">Purine biosynthesis</keyword>
<evidence type="ECO:0000256" key="5">
    <source>
        <dbReference type="ARBA" id="ARBA00022749"/>
    </source>
</evidence>
<dbReference type="InterPro" id="IPR014729">
    <property type="entry name" value="Rossmann-like_a/b/a_fold"/>
</dbReference>
<dbReference type="CDD" id="cd01742">
    <property type="entry name" value="GATase1_GMP_Synthase"/>
    <property type="match status" value="1"/>
</dbReference>
<evidence type="ECO:0000256" key="7">
    <source>
        <dbReference type="ARBA" id="ARBA00022840"/>
    </source>
</evidence>
<dbReference type="SUPFAM" id="SSF52402">
    <property type="entry name" value="Adenine nucleotide alpha hydrolases-like"/>
    <property type="match status" value="1"/>
</dbReference>
<keyword evidence="7 9" id="KW-0067">ATP-binding</keyword>
<dbReference type="PRINTS" id="PR00096">
    <property type="entry name" value="GATASE"/>
</dbReference>
<dbReference type="STRING" id="1798382.A3D77_04850"/>
<dbReference type="PROSITE" id="PS51273">
    <property type="entry name" value="GATASE_TYPE_1"/>
    <property type="match status" value="1"/>
</dbReference>
<comment type="subunit">
    <text evidence="9">Homodimer.</text>
</comment>
<comment type="function">
    <text evidence="1 9">Catalyzes the synthesis of GMP from XMP.</text>
</comment>
<dbReference type="Gene3D" id="3.40.50.880">
    <property type="match status" value="1"/>
</dbReference>
<dbReference type="InterPro" id="IPR022310">
    <property type="entry name" value="NAD/GMP_synthase"/>
</dbReference>
<dbReference type="PANTHER" id="PTHR11922">
    <property type="entry name" value="GMP SYNTHASE-RELATED"/>
    <property type="match status" value="1"/>
</dbReference>
<feature type="domain" description="GMPS ATP-PPase" evidence="11">
    <location>
        <begin position="205"/>
        <end position="401"/>
    </location>
</feature>
<evidence type="ECO:0000256" key="10">
    <source>
        <dbReference type="PROSITE-ProRule" id="PRU00886"/>
    </source>
</evidence>
<keyword evidence="3 9" id="KW-0436">Ligase</keyword>
<keyword evidence="8 9" id="KW-0315">Glutamine amidotransferase</keyword>
<evidence type="ECO:0000256" key="3">
    <source>
        <dbReference type="ARBA" id="ARBA00022598"/>
    </source>
</evidence>
<dbReference type="EC" id="6.3.5.2" evidence="9"/>
<dbReference type="InterPro" id="IPR017926">
    <property type="entry name" value="GATASE"/>
</dbReference>
<proteinExistence type="inferred from homology"/>
<comment type="catalytic activity">
    <reaction evidence="9">
        <text>XMP + L-glutamine + ATP + H2O = GMP + L-glutamate + AMP + diphosphate + 2 H(+)</text>
        <dbReference type="Rhea" id="RHEA:11680"/>
        <dbReference type="ChEBI" id="CHEBI:15377"/>
        <dbReference type="ChEBI" id="CHEBI:15378"/>
        <dbReference type="ChEBI" id="CHEBI:29985"/>
        <dbReference type="ChEBI" id="CHEBI:30616"/>
        <dbReference type="ChEBI" id="CHEBI:33019"/>
        <dbReference type="ChEBI" id="CHEBI:57464"/>
        <dbReference type="ChEBI" id="CHEBI:58115"/>
        <dbReference type="ChEBI" id="CHEBI:58359"/>
        <dbReference type="ChEBI" id="CHEBI:456215"/>
        <dbReference type="EC" id="6.3.5.2"/>
    </reaction>
</comment>
<keyword evidence="4 9" id="KW-0547">Nucleotide-binding</keyword>
<reference evidence="12 13" key="1">
    <citation type="journal article" date="2016" name="Nat. Commun.">
        <title>Thousands of microbial genomes shed light on interconnected biogeochemical processes in an aquifer system.</title>
        <authorList>
            <person name="Anantharaman K."/>
            <person name="Brown C.T."/>
            <person name="Hug L.A."/>
            <person name="Sharon I."/>
            <person name="Castelle C.J."/>
            <person name="Probst A.J."/>
            <person name="Thomas B.C."/>
            <person name="Singh A."/>
            <person name="Wilkins M.J."/>
            <person name="Karaoz U."/>
            <person name="Brodie E.L."/>
            <person name="Williams K.H."/>
            <person name="Hubbard S.S."/>
            <person name="Banfield J.F."/>
        </authorList>
    </citation>
    <scope>NUCLEOTIDE SEQUENCE [LARGE SCALE GENOMIC DNA]</scope>
</reference>
<dbReference type="CDD" id="cd01997">
    <property type="entry name" value="GMP_synthase_C"/>
    <property type="match status" value="1"/>
</dbReference>
<dbReference type="AlphaFoldDB" id="A0A1F5ZLS3"/>
<dbReference type="PROSITE" id="PS51553">
    <property type="entry name" value="GMPS_ATP_PPASE"/>
    <property type="match status" value="1"/>
</dbReference>
<evidence type="ECO:0000256" key="6">
    <source>
        <dbReference type="ARBA" id="ARBA00022755"/>
    </source>
</evidence>
<dbReference type="EMBL" id="MFJL01000036">
    <property type="protein sequence ID" value="OGG13398.1"/>
    <property type="molecule type" value="Genomic_DNA"/>
</dbReference>
<keyword evidence="5 9" id="KW-0332">GMP biosynthesis</keyword>
<sequence length="526" mass="59164">MILIIDFGSQTTHLIARRIQEEGVKTKIVLPDEALKNIEELQPSGIILSGGPSSVYSTDGLLIDKKIFKKNIPILGICYGLQLMSQLLGGKVDPGTKKEYGPATFDINQKEKNILFQTIPQQTFGVWMSHFDEVIEPPAGFIVTGSTPTVKIASFEDQKRKFYGIQFHPEVHHTEFGDVILFNFLKVCKEKTKVERKLDKVLKSRINDQSIKNMVLKLKEQIGSQKAICALSGGIDSAVAAALTYRAIGDNLTCFYVDTGLMRMGETEQIKKTFNEKVKLPLKVIYAENEFLKALKGITDPEQKRKIIGELFIRIFEREALRMAQGKPSKGKPILIQGTIYPDVIESKGTKHAQTIKTHHNVGGIPSAHTFTIIEPLREYYKDEVREIAKMLNFPPEMIWRHIFPGPGLAVRIIGEVTKEKLEILKKADAIVIEEIKKAGLYEDIWMAFAVLAGIKTTGVGGDERKYGETIAIRAIESKDTMTAEWVRLPYDLLAKISNRIVTEVFEVTRVVYDITTKPPATMEWE</sequence>
<protein>
    <recommendedName>
        <fullName evidence="9">GMP synthase [glutamine-hydrolyzing]</fullName>
        <ecNumber evidence="9">6.3.5.2</ecNumber>
    </recommendedName>
    <alternativeName>
        <fullName evidence="9">GMP synthetase</fullName>
    </alternativeName>
    <alternativeName>
        <fullName evidence="9">Glutamine amidotransferase</fullName>
    </alternativeName>
</protein>
<dbReference type="PRINTS" id="PR00099">
    <property type="entry name" value="CPSGATASE"/>
</dbReference>
<dbReference type="PANTHER" id="PTHR11922:SF2">
    <property type="entry name" value="GMP SYNTHASE [GLUTAMINE-HYDROLYZING]"/>
    <property type="match status" value="1"/>
</dbReference>
<feature type="active site" description="Nucleophile" evidence="9">
    <location>
        <position position="78"/>
    </location>
</feature>
<dbReference type="Pfam" id="PF02540">
    <property type="entry name" value="NAD_synthase"/>
    <property type="match status" value="1"/>
</dbReference>
<dbReference type="Gene3D" id="3.40.50.620">
    <property type="entry name" value="HUPs"/>
    <property type="match status" value="1"/>
</dbReference>
<evidence type="ECO:0000256" key="2">
    <source>
        <dbReference type="ARBA" id="ARBA00005153"/>
    </source>
</evidence>
<dbReference type="GO" id="GO:0005524">
    <property type="term" value="F:ATP binding"/>
    <property type="evidence" value="ECO:0007669"/>
    <property type="project" value="UniProtKB-UniRule"/>
</dbReference>
<dbReference type="Pfam" id="PF00958">
    <property type="entry name" value="GMP_synt_C"/>
    <property type="match status" value="1"/>
</dbReference>
<gene>
    <name evidence="9" type="primary">guaA</name>
    <name evidence="12" type="ORF">A3D77_04850</name>
</gene>
<name>A0A1F5ZLS3_9BACT</name>
<evidence type="ECO:0000313" key="13">
    <source>
        <dbReference type="Proteomes" id="UP000176923"/>
    </source>
</evidence>
<accession>A0A1F5ZLS3</accession>
<organism evidence="12 13">
    <name type="scientific">Candidatus Gottesmanbacteria bacterium RIFCSPHIGHO2_02_FULL_39_11</name>
    <dbReference type="NCBI Taxonomy" id="1798382"/>
    <lineage>
        <taxon>Bacteria</taxon>
        <taxon>Candidatus Gottesmaniibacteriota</taxon>
    </lineage>
</organism>
<dbReference type="InterPro" id="IPR029062">
    <property type="entry name" value="Class_I_gatase-like"/>
</dbReference>
<feature type="active site" evidence="9">
    <location>
        <position position="170"/>
    </location>
</feature>
<dbReference type="SUPFAM" id="SSF52317">
    <property type="entry name" value="Class I glutamine amidotransferase-like"/>
    <property type="match status" value="1"/>
</dbReference>
<dbReference type="GO" id="GO:0003921">
    <property type="term" value="F:GMP synthase activity"/>
    <property type="evidence" value="ECO:0007669"/>
    <property type="project" value="InterPro"/>
</dbReference>
<evidence type="ECO:0000256" key="9">
    <source>
        <dbReference type="HAMAP-Rule" id="MF_00344"/>
    </source>
</evidence>
<dbReference type="InterPro" id="IPR001674">
    <property type="entry name" value="GMP_synth_C"/>
</dbReference>
<dbReference type="InterPro" id="IPR022955">
    <property type="entry name" value="GMP_synthase"/>
</dbReference>
<comment type="pathway">
    <text evidence="2 9">Purine metabolism; GMP biosynthesis; GMP from XMP (L-Gln route): step 1/1.</text>
</comment>
<dbReference type="InterPro" id="IPR004739">
    <property type="entry name" value="GMP_synth_GATase"/>
</dbReference>
<evidence type="ECO:0000256" key="8">
    <source>
        <dbReference type="ARBA" id="ARBA00022962"/>
    </source>
</evidence>
<evidence type="ECO:0000256" key="4">
    <source>
        <dbReference type="ARBA" id="ARBA00022741"/>
    </source>
</evidence>
<dbReference type="FunFam" id="3.30.300.10:FF:000002">
    <property type="entry name" value="GMP synthase [glutamine-hydrolyzing]"/>
    <property type="match status" value="1"/>
</dbReference>
<dbReference type="PRINTS" id="PR00097">
    <property type="entry name" value="ANTSNTHASEII"/>
</dbReference>
<dbReference type="GO" id="GO:0005829">
    <property type="term" value="C:cytosol"/>
    <property type="evidence" value="ECO:0007669"/>
    <property type="project" value="TreeGrafter"/>
</dbReference>
<evidence type="ECO:0000313" key="12">
    <source>
        <dbReference type="EMBL" id="OGG13398.1"/>
    </source>
</evidence>
<evidence type="ECO:0000256" key="1">
    <source>
        <dbReference type="ARBA" id="ARBA00002332"/>
    </source>
</evidence>
<feature type="active site" evidence="9">
    <location>
        <position position="168"/>
    </location>
</feature>
<dbReference type="Gene3D" id="3.30.300.10">
    <property type="match status" value="1"/>
</dbReference>